<comment type="similarity">
    <text evidence="1">Belongs to the short-chain dehydrogenases/reductases (SDR) family.</text>
</comment>
<dbReference type="Proteomes" id="UP000265366">
    <property type="component" value="Unassembled WGS sequence"/>
</dbReference>
<evidence type="ECO:0000256" key="1">
    <source>
        <dbReference type="ARBA" id="ARBA00006484"/>
    </source>
</evidence>
<dbReference type="OrthoDB" id="9789398at2"/>
<keyword evidence="4" id="KW-1185">Reference proteome</keyword>
<accession>A0A3A1P4X7</accession>
<dbReference type="EMBL" id="QXFM01000139">
    <property type="protein sequence ID" value="RIV81095.1"/>
    <property type="molecule type" value="Genomic_DNA"/>
</dbReference>
<dbReference type="PRINTS" id="PR00081">
    <property type="entry name" value="GDHRDH"/>
</dbReference>
<dbReference type="Gene3D" id="3.40.50.720">
    <property type="entry name" value="NAD(P)-binding Rossmann-like Domain"/>
    <property type="match status" value="1"/>
</dbReference>
<dbReference type="PANTHER" id="PTHR43639">
    <property type="entry name" value="OXIDOREDUCTASE, SHORT-CHAIN DEHYDROGENASE/REDUCTASE FAMILY (AFU_ORTHOLOGUE AFUA_5G02870)"/>
    <property type="match status" value="1"/>
</dbReference>
<evidence type="ECO:0000256" key="2">
    <source>
        <dbReference type="ARBA" id="ARBA00023002"/>
    </source>
</evidence>
<protein>
    <submittedName>
        <fullName evidence="3">SDR family oxidoreductase</fullName>
    </submittedName>
</protein>
<dbReference type="GO" id="GO:0016491">
    <property type="term" value="F:oxidoreductase activity"/>
    <property type="evidence" value="ECO:0007669"/>
    <property type="project" value="UniProtKB-KW"/>
</dbReference>
<comment type="caution">
    <text evidence="3">The sequence shown here is derived from an EMBL/GenBank/DDBJ whole genome shotgun (WGS) entry which is preliminary data.</text>
</comment>
<dbReference type="InterPro" id="IPR002347">
    <property type="entry name" value="SDR_fam"/>
</dbReference>
<reference evidence="3 4" key="1">
    <citation type="submission" date="2018-08" db="EMBL/GenBank/DDBJ databases">
        <title>Erythrobacter zhengii sp.nov., a bacterium isolated from deep-sea sediment.</title>
        <authorList>
            <person name="Fang C."/>
            <person name="Wu Y.-H."/>
            <person name="Sun C."/>
            <person name="Wang H."/>
            <person name="Cheng H."/>
            <person name="Meng F.-X."/>
            <person name="Wang C.-S."/>
            <person name="Xu X.-W."/>
        </authorList>
    </citation>
    <scope>NUCLEOTIDE SEQUENCE [LARGE SCALE GENOMIC DNA]</scope>
    <source>
        <strain evidence="3 4">CCTCC AB 2015396</strain>
    </source>
</reference>
<sequence length="261" mass="28112">MSSGERAATGSGAIYPSLTGRKVIVSGGGSGIGAGIVEGFVRQGAAVAFVDLQEKPSEALVERLSDAATPPIFMPCDITDVTDYGARIATLIERLDGCDVLVNNAANDDRHKVGEITSEYWDERMAVNLKHQFFAAKAVVPTMRAAGGGSIINLGSISWHLGLDDLTLYQTAKAAIEGLTRSLARELGRDNIRVNTIVPGNVQTPRQMQWYTPEGEAEIMAQQCLNGRLQPRDIAAMALFLASDDARFCTAHNYWVDAGWR</sequence>
<evidence type="ECO:0000313" key="3">
    <source>
        <dbReference type="EMBL" id="RIV81095.1"/>
    </source>
</evidence>
<keyword evidence="2" id="KW-0560">Oxidoreductase</keyword>
<dbReference type="RefSeq" id="WP_119594468.1">
    <property type="nucleotide sequence ID" value="NZ_QXFM01000139.1"/>
</dbReference>
<dbReference type="CDD" id="cd05233">
    <property type="entry name" value="SDR_c"/>
    <property type="match status" value="1"/>
</dbReference>
<dbReference type="InterPro" id="IPR036291">
    <property type="entry name" value="NAD(P)-bd_dom_sf"/>
</dbReference>
<evidence type="ECO:0000313" key="4">
    <source>
        <dbReference type="Proteomes" id="UP000265366"/>
    </source>
</evidence>
<proteinExistence type="inferred from homology"/>
<organism evidence="3 4">
    <name type="scientific">Aurantiacibacter xanthus</name>
    <dbReference type="NCBI Taxonomy" id="1784712"/>
    <lineage>
        <taxon>Bacteria</taxon>
        <taxon>Pseudomonadati</taxon>
        <taxon>Pseudomonadota</taxon>
        <taxon>Alphaproteobacteria</taxon>
        <taxon>Sphingomonadales</taxon>
        <taxon>Erythrobacteraceae</taxon>
        <taxon>Aurantiacibacter</taxon>
    </lineage>
</organism>
<dbReference type="FunFam" id="3.40.50.720:FF:000084">
    <property type="entry name" value="Short-chain dehydrogenase reductase"/>
    <property type="match status" value="1"/>
</dbReference>
<name>A0A3A1P4X7_9SPHN</name>
<dbReference type="PRINTS" id="PR00080">
    <property type="entry name" value="SDRFAMILY"/>
</dbReference>
<dbReference type="Pfam" id="PF13561">
    <property type="entry name" value="adh_short_C2"/>
    <property type="match status" value="1"/>
</dbReference>
<dbReference type="AlphaFoldDB" id="A0A3A1P4X7"/>
<gene>
    <name evidence="3" type="ORF">D2V17_17855</name>
</gene>
<dbReference type="PANTHER" id="PTHR43639:SF1">
    <property type="entry name" value="SHORT-CHAIN DEHYDROGENASE_REDUCTASE FAMILY PROTEIN"/>
    <property type="match status" value="1"/>
</dbReference>
<dbReference type="SUPFAM" id="SSF51735">
    <property type="entry name" value="NAD(P)-binding Rossmann-fold domains"/>
    <property type="match status" value="1"/>
</dbReference>